<keyword evidence="4 8" id="KW-0479">Metal-binding</keyword>
<dbReference type="GO" id="GO:0004497">
    <property type="term" value="F:monooxygenase activity"/>
    <property type="evidence" value="ECO:0007669"/>
    <property type="project" value="UniProtKB-KW"/>
</dbReference>
<dbReference type="GO" id="GO:0016705">
    <property type="term" value="F:oxidoreductase activity, acting on paired donors, with incorporation or reduction of molecular oxygen"/>
    <property type="evidence" value="ECO:0007669"/>
    <property type="project" value="InterPro"/>
</dbReference>
<keyword evidence="10" id="KW-1133">Transmembrane helix</keyword>
<evidence type="ECO:0000313" key="11">
    <source>
        <dbReference type="EMBL" id="EPE31714.1"/>
    </source>
</evidence>
<evidence type="ECO:0000313" key="12">
    <source>
        <dbReference type="Proteomes" id="UP000016922"/>
    </source>
</evidence>
<dbReference type="GO" id="GO:0020037">
    <property type="term" value="F:heme binding"/>
    <property type="evidence" value="ECO:0007669"/>
    <property type="project" value="InterPro"/>
</dbReference>
<dbReference type="Proteomes" id="UP000016922">
    <property type="component" value="Unassembled WGS sequence"/>
</dbReference>
<feature type="transmembrane region" description="Helical" evidence="10">
    <location>
        <begin position="7"/>
        <end position="29"/>
    </location>
</feature>
<keyword evidence="3 8" id="KW-0349">Heme</keyword>
<dbReference type="CDD" id="cd11058">
    <property type="entry name" value="CYP60B-like"/>
    <property type="match status" value="1"/>
</dbReference>
<dbReference type="InterPro" id="IPR001128">
    <property type="entry name" value="Cyt_P450"/>
</dbReference>
<name>S3D3I8_GLAL2</name>
<dbReference type="Gene3D" id="1.10.630.10">
    <property type="entry name" value="Cytochrome P450"/>
    <property type="match status" value="2"/>
</dbReference>
<evidence type="ECO:0000256" key="3">
    <source>
        <dbReference type="ARBA" id="ARBA00022617"/>
    </source>
</evidence>
<dbReference type="InterPro" id="IPR002401">
    <property type="entry name" value="Cyt_P450_E_grp-I"/>
</dbReference>
<evidence type="ECO:0000256" key="5">
    <source>
        <dbReference type="ARBA" id="ARBA00023002"/>
    </source>
</evidence>
<evidence type="ECO:0000256" key="1">
    <source>
        <dbReference type="ARBA" id="ARBA00001971"/>
    </source>
</evidence>
<feature type="binding site" description="axial binding residue" evidence="8">
    <location>
        <position position="389"/>
    </location>
    <ligand>
        <name>heme</name>
        <dbReference type="ChEBI" id="CHEBI:30413"/>
    </ligand>
    <ligandPart>
        <name>Fe</name>
        <dbReference type="ChEBI" id="CHEBI:18248"/>
    </ligandPart>
</feature>
<dbReference type="HOGENOM" id="CLU_001570_14_11_1"/>
<keyword evidence="10" id="KW-0472">Membrane</keyword>
<protein>
    <submittedName>
        <fullName evidence="11">Cytochrome P450</fullName>
    </submittedName>
</protein>
<gene>
    <name evidence="11" type="ORF">GLAREA_12470</name>
</gene>
<dbReference type="SUPFAM" id="SSF48264">
    <property type="entry name" value="Cytochrome P450"/>
    <property type="match status" value="1"/>
</dbReference>
<evidence type="ECO:0000256" key="9">
    <source>
        <dbReference type="RuleBase" id="RU000461"/>
    </source>
</evidence>
<dbReference type="KEGG" id="glz:GLAREA_12470"/>
<sequence>MGQNLLAFLGGFMFLIVVYVFTILIYNTYFHPLAGFPGPKLWASTRFTYVFSIWSGYLARDVRQIHEQYGDFVRIAPDEISIASPEAWHDVYSNQTSREALPKSKLWHSPAPGRPKSILNALDPKDHQRFRRSIEPGLSEKALREQEDIMQTYVSSMIAKLEKTVSSKGGADVVDISSNAGCFVALLPWLELANEPSHSKECYALNLEMTRPDILSYIKIDDKGVNGLTLPEVQATSSIIIIAGSETTVSILSGITNYLVRNPAKLDLLTTDIRKAFASFEDIKLLKLRDLRYLNAVIQEGFRLCNPTPVGLPRIVPSNGVRIAGQYIPGNTFVNVHPLAISLSGKLFAKPDEFIPERWLDSALKDELSPFHDDHRGAVQVFSVGPRSCPGKHLALAEIRLMLSKLIWKFDLAVADTPRGKLHWNEQRVFSVVERQPFEILIKTREI</sequence>
<dbReference type="InterPro" id="IPR036396">
    <property type="entry name" value="Cyt_P450_sf"/>
</dbReference>
<evidence type="ECO:0000256" key="4">
    <source>
        <dbReference type="ARBA" id="ARBA00022723"/>
    </source>
</evidence>
<evidence type="ECO:0000256" key="8">
    <source>
        <dbReference type="PIRSR" id="PIRSR602401-1"/>
    </source>
</evidence>
<dbReference type="PRINTS" id="PR00385">
    <property type="entry name" value="P450"/>
</dbReference>
<dbReference type="AlphaFoldDB" id="S3D3I8"/>
<proteinExistence type="inferred from homology"/>
<dbReference type="PROSITE" id="PS00086">
    <property type="entry name" value="CYTOCHROME_P450"/>
    <property type="match status" value="1"/>
</dbReference>
<dbReference type="Pfam" id="PF00067">
    <property type="entry name" value="p450"/>
    <property type="match status" value="1"/>
</dbReference>
<comment type="cofactor">
    <cofactor evidence="1 8">
        <name>heme</name>
        <dbReference type="ChEBI" id="CHEBI:30413"/>
    </cofactor>
</comment>
<evidence type="ECO:0000256" key="7">
    <source>
        <dbReference type="ARBA" id="ARBA00023033"/>
    </source>
</evidence>
<dbReference type="GeneID" id="19471511"/>
<evidence type="ECO:0000256" key="6">
    <source>
        <dbReference type="ARBA" id="ARBA00023004"/>
    </source>
</evidence>
<keyword evidence="10" id="KW-0812">Transmembrane</keyword>
<organism evidence="11 12">
    <name type="scientific">Glarea lozoyensis (strain ATCC 20868 / MF5171)</name>
    <dbReference type="NCBI Taxonomy" id="1116229"/>
    <lineage>
        <taxon>Eukaryota</taxon>
        <taxon>Fungi</taxon>
        <taxon>Dikarya</taxon>
        <taxon>Ascomycota</taxon>
        <taxon>Pezizomycotina</taxon>
        <taxon>Leotiomycetes</taxon>
        <taxon>Helotiales</taxon>
        <taxon>Helotiaceae</taxon>
        <taxon>Glarea</taxon>
    </lineage>
</organism>
<comment type="similarity">
    <text evidence="2 9">Belongs to the cytochrome P450 family.</text>
</comment>
<keyword evidence="7 9" id="KW-0503">Monooxygenase</keyword>
<keyword evidence="12" id="KW-1185">Reference proteome</keyword>
<dbReference type="PRINTS" id="PR00463">
    <property type="entry name" value="EP450I"/>
</dbReference>
<dbReference type="RefSeq" id="XP_008081443.1">
    <property type="nucleotide sequence ID" value="XM_008083252.1"/>
</dbReference>
<dbReference type="PANTHER" id="PTHR24305:SF29">
    <property type="entry name" value="BENZOATE-PARA-HYDROXYLASE"/>
    <property type="match status" value="1"/>
</dbReference>
<reference evidence="11 12" key="1">
    <citation type="journal article" date="2013" name="BMC Genomics">
        <title>Genomics-driven discovery of the pneumocandin biosynthetic gene cluster in the fungus Glarea lozoyensis.</title>
        <authorList>
            <person name="Chen L."/>
            <person name="Yue Q."/>
            <person name="Zhang X."/>
            <person name="Xiang M."/>
            <person name="Wang C."/>
            <person name="Li S."/>
            <person name="Che Y."/>
            <person name="Ortiz-Lopez F.J."/>
            <person name="Bills G.F."/>
            <person name="Liu X."/>
            <person name="An Z."/>
        </authorList>
    </citation>
    <scope>NUCLEOTIDE SEQUENCE [LARGE SCALE GENOMIC DNA]</scope>
    <source>
        <strain evidence="12">ATCC 20868 / MF5171</strain>
    </source>
</reference>
<keyword evidence="5 9" id="KW-0560">Oxidoreductase</keyword>
<dbReference type="EMBL" id="KE145361">
    <property type="protein sequence ID" value="EPE31714.1"/>
    <property type="molecule type" value="Genomic_DNA"/>
</dbReference>
<keyword evidence="6 8" id="KW-0408">Iron</keyword>
<dbReference type="OrthoDB" id="1470350at2759"/>
<dbReference type="STRING" id="1116229.S3D3I8"/>
<dbReference type="InterPro" id="IPR050121">
    <property type="entry name" value="Cytochrome_P450_monoxygenase"/>
</dbReference>
<dbReference type="InterPro" id="IPR017972">
    <property type="entry name" value="Cyt_P450_CS"/>
</dbReference>
<dbReference type="eggNOG" id="KOG0156">
    <property type="taxonomic scope" value="Eukaryota"/>
</dbReference>
<evidence type="ECO:0000256" key="10">
    <source>
        <dbReference type="SAM" id="Phobius"/>
    </source>
</evidence>
<accession>S3D3I8</accession>
<evidence type="ECO:0000256" key="2">
    <source>
        <dbReference type="ARBA" id="ARBA00010617"/>
    </source>
</evidence>
<dbReference type="PANTHER" id="PTHR24305">
    <property type="entry name" value="CYTOCHROME P450"/>
    <property type="match status" value="1"/>
</dbReference>
<dbReference type="GO" id="GO:0005506">
    <property type="term" value="F:iron ion binding"/>
    <property type="evidence" value="ECO:0007669"/>
    <property type="project" value="InterPro"/>
</dbReference>